<dbReference type="EMBL" id="JAQPZS010000001">
    <property type="protein sequence ID" value="MEJ6494608.1"/>
    <property type="molecule type" value="Genomic_DNA"/>
</dbReference>
<comment type="caution">
    <text evidence="1">The sequence shown here is derived from an EMBL/GenBank/DDBJ whole genome shotgun (WGS) entry which is preliminary data.</text>
</comment>
<sequence length="124" mass="14210">MESFLFKFACFDCRVSFKKPATNNIKEYSAHLPEAVLSHKCMICGNKMAFMGRQFQSPQKSDLSGWKSAQLLWEHGFRFVGNGFHNSPALPKKKPDTLAFISENKDHNQKVSFSVDWEVYKAIT</sequence>
<dbReference type="RefSeq" id="WP_194441490.1">
    <property type="nucleotide sequence ID" value="NZ_JAQPZS010000001.1"/>
</dbReference>
<accession>A0ABU8SPG5</accession>
<keyword evidence="2" id="KW-1185">Reference proteome</keyword>
<dbReference type="Proteomes" id="UP001377972">
    <property type="component" value="Unassembled WGS sequence"/>
</dbReference>
<gene>
    <name evidence="1" type="ORF">PQI24_01105</name>
</gene>
<organism evidence="1 2">
    <name type="scientific">Pseudoalteromonas lipolytica</name>
    <dbReference type="NCBI Taxonomy" id="570156"/>
    <lineage>
        <taxon>Bacteria</taxon>
        <taxon>Pseudomonadati</taxon>
        <taxon>Pseudomonadota</taxon>
        <taxon>Gammaproteobacteria</taxon>
        <taxon>Alteromonadales</taxon>
        <taxon>Pseudoalteromonadaceae</taxon>
        <taxon>Pseudoalteromonas</taxon>
    </lineage>
</organism>
<name>A0ABU8SPG5_9GAMM</name>
<evidence type="ECO:0000313" key="2">
    <source>
        <dbReference type="Proteomes" id="UP001377972"/>
    </source>
</evidence>
<reference evidence="1 2" key="1">
    <citation type="submission" date="2023-01" db="EMBL/GenBank/DDBJ databases">
        <title>Trichodesmium-associated heterotrophic epibiont bacteria.</title>
        <authorList>
            <person name="Cleveland C.S."/>
            <person name="Webb E.A."/>
        </authorList>
    </citation>
    <scope>NUCLEOTIDE SEQUENCE [LARGE SCALE GENOMIC DNA]</scope>
    <source>
        <strain evidence="1 2">USCH2</strain>
    </source>
</reference>
<proteinExistence type="predicted"/>
<evidence type="ECO:0000313" key="1">
    <source>
        <dbReference type="EMBL" id="MEJ6494608.1"/>
    </source>
</evidence>
<protein>
    <submittedName>
        <fullName evidence="1">Uncharacterized protein</fullName>
    </submittedName>
</protein>